<proteinExistence type="predicted"/>
<comment type="caution">
    <text evidence="2">The sequence shown here is derived from an EMBL/GenBank/DDBJ whole genome shotgun (WGS) entry which is preliminary data.</text>
</comment>
<name>A0A9P5X4J9_9AGAR</name>
<evidence type="ECO:0000313" key="2">
    <source>
        <dbReference type="EMBL" id="KAF9443519.1"/>
    </source>
</evidence>
<feature type="region of interest" description="Disordered" evidence="1">
    <location>
        <begin position="144"/>
        <end position="166"/>
    </location>
</feature>
<dbReference type="Proteomes" id="UP000807342">
    <property type="component" value="Unassembled WGS sequence"/>
</dbReference>
<reference evidence="2" key="1">
    <citation type="submission" date="2020-11" db="EMBL/GenBank/DDBJ databases">
        <authorList>
            <consortium name="DOE Joint Genome Institute"/>
            <person name="Ahrendt S."/>
            <person name="Riley R."/>
            <person name="Andreopoulos W."/>
            <person name="Labutti K."/>
            <person name="Pangilinan J."/>
            <person name="Ruiz-Duenas F.J."/>
            <person name="Barrasa J.M."/>
            <person name="Sanchez-Garcia M."/>
            <person name="Camarero S."/>
            <person name="Miyauchi S."/>
            <person name="Serrano A."/>
            <person name="Linde D."/>
            <person name="Babiker R."/>
            <person name="Drula E."/>
            <person name="Ayuso-Fernandez I."/>
            <person name="Pacheco R."/>
            <person name="Padilla G."/>
            <person name="Ferreira P."/>
            <person name="Barriuso J."/>
            <person name="Kellner H."/>
            <person name="Castanera R."/>
            <person name="Alfaro M."/>
            <person name="Ramirez L."/>
            <person name="Pisabarro A.G."/>
            <person name="Kuo A."/>
            <person name="Tritt A."/>
            <person name="Lipzen A."/>
            <person name="He G."/>
            <person name="Yan M."/>
            <person name="Ng V."/>
            <person name="Cullen D."/>
            <person name="Martin F."/>
            <person name="Rosso M.-N."/>
            <person name="Henrissat B."/>
            <person name="Hibbett D."/>
            <person name="Martinez A.T."/>
            <person name="Grigoriev I.V."/>
        </authorList>
    </citation>
    <scope>NUCLEOTIDE SEQUENCE</scope>
    <source>
        <strain evidence="2">MF-IS2</strain>
    </source>
</reference>
<feature type="compositionally biased region" description="Basic and acidic residues" evidence="1">
    <location>
        <begin position="145"/>
        <end position="154"/>
    </location>
</feature>
<evidence type="ECO:0000256" key="1">
    <source>
        <dbReference type="SAM" id="MobiDB-lite"/>
    </source>
</evidence>
<accession>A0A9P5X4J9</accession>
<dbReference type="EMBL" id="MU151465">
    <property type="protein sequence ID" value="KAF9443519.1"/>
    <property type="molecule type" value="Genomic_DNA"/>
</dbReference>
<dbReference type="AlphaFoldDB" id="A0A9P5X4J9"/>
<sequence>MWKEYDIWSADVTGSGVWDMLNARENGDSEQSSFTEWDTRRKRKTHTPDVTDILRNLPLSVKLQENYDIEQRNFAKFRKQVQHRRDPAAFPDDASSIELFITIGSDERSILEHPRVSGMVGDRIPFYLRLEMAVNEKAAFGADGTDAHLHEPGRTESAAGSPRPRGAGFFGQARHIVIHNPVMVENNHHSCRPSPA</sequence>
<gene>
    <name evidence="2" type="ORF">P691DRAFT_764197</name>
</gene>
<protein>
    <submittedName>
        <fullName evidence="2">Uncharacterized protein</fullName>
    </submittedName>
</protein>
<evidence type="ECO:0000313" key="3">
    <source>
        <dbReference type="Proteomes" id="UP000807342"/>
    </source>
</evidence>
<keyword evidence="3" id="KW-1185">Reference proteome</keyword>
<organism evidence="2 3">
    <name type="scientific">Macrolepiota fuliginosa MF-IS2</name>
    <dbReference type="NCBI Taxonomy" id="1400762"/>
    <lineage>
        <taxon>Eukaryota</taxon>
        <taxon>Fungi</taxon>
        <taxon>Dikarya</taxon>
        <taxon>Basidiomycota</taxon>
        <taxon>Agaricomycotina</taxon>
        <taxon>Agaricomycetes</taxon>
        <taxon>Agaricomycetidae</taxon>
        <taxon>Agaricales</taxon>
        <taxon>Agaricineae</taxon>
        <taxon>Agaricaceae</taxon>
        <taxon>Macrolepiota</taxon>
    </lineage>
</organism>